<dbReference type="SUPFAM" id="SSF53649">
    <property type="entry name" value="Alkaline phosphatase-like"/>
    <property type="match status" value="1"/>
</dbReference>
<keyword evidence="6" id="KW-1185">Reference proteome</keyword>
<evidence type="ECO:0000256" key="3">
    <source>
        <dbReference type="SAM" id="SignalP"/>
    </source>
</evidence>
<dbReference type="PROSITE" id="PS51257">
    <property type="entry name" value="PROKAR_LIPOPROTEIN"/>
    <property type="match status" value="1"/>
</dbReference>
<protein>
    <submittedName>
        <fullName evidence="5">Sulfatase</fullName>
    </submittedName>
</protein>
<dbReference type="CDD" id="cd16027">
    <property type="entry name" value="SGSH"/>
    <property type="match status" value="1"/>
</dbReference>
<dbReference type="PANTHER" id="PTHR43751:SF1">
    <property type="entry name" value="SULFATASE ATSG-RELATED"/>
    <property type="match status" value="1"/>
</dbReference>
<dbReference type="Pfam" id="PF00884">
    <property type="entry name" value="Sulfatase"/>
    <property type="match status" value="1"/>
</dbReference>
<dbReference type="EMBL" id="JABBNU010000004">
    <property type="protein sequence ID" value="NMM48363.1"/>
    <property type="molecule type" value="Genomic_DNA"/>
</dbReference>
<evidence type="ECO:0000259" key="4">
    <source>
        <dbReference type="Pfam" id="PF00884"/>
    </source>
</evidence>
<dbReference type="InterPro" id="IPR000917">
    <property type="entry name" value="Sulfatase_N"/>
</dbReference>
<dbReference type="InterPro" id="IPR052701">
    <property type="entry name" value="GAG_Ulvan_Degrading_Sulfatases"/>
</dbReference>
<evidence type="ECO:0000313" key="5">
    <source>
        <dbReference type="EMBL" id="NMM48363.1"/>
    </source>
</evidence>
<dbReference type="RefSeq" id="WP_169680028.1">
    <property type="nucleotide sequence ID" value="NZ_JABBNU010000004.1"/>
</dbReference>
<gene>
    <name evidence="5" type="ORF">HH304_08125</name>
</gene>
<organism evidence="5 6">
    <name type="scientific">Marinigracilibium pacificum</name>
    <dbReference type="NCBI Taxonomy" id="2729599"/>
    <lineage>
        <taxon>Bacteria</taxon>
        <taxon>Pseudomonadati</taxon>
        <taxon>Bacteroidota</taxon>
        <taxon>Cytophagia</taxon>
        <taxon>Cytophagales</taxon>
        <taxon>Flammeovirgaceae</taxon>
        <taxon>Marinigracilibium</taxon>
    </lineage>
</organism>
<comment type="similarity">
    <text evidence="1">Belongs to the sulfatase family.</text>
</comment>
<feature type="domain" description="Sulfatase N-terminal" evidence="4">
    <location>
        <begin position="38"/>
        <end position="306"/>
    </location>
</feature>
<keyword evidence="3" id="KW-0732">Signal</keyword>
<dbReference type="PROSITE" id="PS00523">
    <property type="entry name" value="SULFATASE_1"/>
    <property type="match status" value="1"/>
</dbReference>
<keyword evidence="2" id="KW-0378">Hydrolase</keyword>
<feature type="chain" id="PRO_5032880358" evidence="3">
    <location>
        <begin position="24"/>
        <end position="492"/>
    </location>
</feature>
<dbReference type="InterPro" id="IPR024607">
    <property type="entry name" value="Sulfatase_CS"/>
</dbReference>
<dbReference type="AlphaFoldDB" id="A0A848IV41"/>
<accession>A0A848IV41</accession>
<name>A0A848IV41_9BACT</name>
<dbReference type="InterPro" id="IPR017850">
    <property type="entry name" value="Alkaline_phosphatase_core_sf"/>
</dbReference>
<proteinExistence type="inferred from homology"/>
<evidence type="ECO:0000313" key="6">
    <source>
        <dbReference type="Proteomes" id="UP000559010"/>
    </source>
</evidence>
<reference evidence="5 6" key="1">
    <citation type="submission" date="2020-04" db="EMBL/GenBank/DDBJ databases">
        <title>Flammeovirgaceae bacterium KN852 isolated from deep sea.</title>
        <authorList>
            <person name="Zhang D.-C."/>
        </authorList>
    </citation>
    <scope>NUCLEOTIDE SEQUENCE [LARGE SCALE GENOMIC DNA]</scope>
    <source>
        <strain evidence="5 6">KN852</strain>
    </source>
</reference>
<dbReference type="Proteomes" id="UP000559010">
    <property type="component" value="Unassembled WGS sequence"/>
</dbReference>
<evidence type="ECO:0000256" key="1">
    <source>
        <dbReference type="ARBA" id="ARBA00008779"/>
    </source>
</evidence>
<comment type="caution">
    <text evidence="5">The sequence shown here is derived from an EMBL/GenBank/DDBJ whole genome shotgun (WGS) entry which is preliminary data.</text>
</comment>
<sequence length="492" mass="56249">MFQSKILYFLFLLVILVSCNTKDQDKTENIAPSVDNRPNILFVLADDWSFPHASAYGDKVINTPHFDKIAQNGILFTNAYTPSPSCTPARAAILTGRYPHALEQGGNLWGTLPKKYPNYVDLLEESGYVVGFQDKGWAPGNYEDGGYTRNPAGNEISNFNDFFENLDENKPFCFWYGTRDPHRPYTQGIGQASGLNIDNVEMPDYWPADSVINSDILDYYYEIERIDSDLDRLMFRLERTGLLENTIIIVTSDNGMPFPRAKANCYDLGTKVPLAITWAKMANKSIKHEGFINLIDLAPTLLEIAGLDVPEEMQGKSFASLIIGEASDYNHQKEVFMERERHAHARFENSSYPIRAIRDSTFLFIHNLKPDRWPAGNPLPKSKKSFIDIDDGPSKSHMISMRDKSIEFARYFELSTGKRPEFELYNILDDPDQTINLAGMTEYKNIVNEYKSKINKWQEETGDPAIKNLSPYPFDEYKYYGRLLDELTIESR</sequence>
<evidence type="ECO:0000256" key="2">
    <source>
        <dbReference type="ARBA" id="ARBA00022801"/>
    </source>
</evidence>
<dbReference type="GO" id="GO:0016787">
    <property type="term" value="F:hydrolase activity"/>
    <property type="evidence" value="ECO:0007669"/>
    <property type="project" value="UniProtKB-KW"/>
</dbReference>
<dbReference type="Gene3D" id="3.40.720.10">
    <property type="entry name" value="Alkaline Phosphatase, subunit A"/>
    <property type="match status" value="1"/>
</dbReference>
<feature type="signal peptide" evidence="3">
    <location>
        <begin position="1"/>
        <end position="23"/>
    </location>
</feature>
<dbReference type="PANTHER" id="PTHR43751">
    <property type="entry name" value="SULFATASE"/>
    <property type="match status" value="1"/>
</dbReference>